<accession>A0A7H0GS73</accession>
<dbReference type="AlphaFoldDB" id="A0A7H0GS73"/>
<sequence length="85" mass="10036">MSTSELKRQLDLLGVKSKSYSLFGELTPDTVVLVRNYYKWEVFYLDERGGRNDEKSFDSENDACDYIYKMFVKTREIEKKFGVNT</sequence>
<proteinExistence type="predicted"/>
<gene>
    <name evidence="1" type="ORF">H9L05_13640</name>
</gene>
<organism evidence="1 2">
    <name type="scientific">Hymenobacter qilianensis</name>
    <dbReference type="NCBI Taxonomy" id="1385715"/>
    <lineage>
        <taxon>Bacteria</taxon>
        <taxon>Pseudomonadati</taxon>
        <taxon>Bacteroidota</taxon>
        <taxon>Cytophagia</taxon>
        <taxon>Cytophagales</taxon>
        <taxon>Hymenobacteraceae</taxon>
        <taxon>Hymenobacter</taxon>
    </lineage>
</organism>
<dbReference type="Proteomes" id="UP000516093">
    <property type="component" value="Chromosome"/>
</dbReference>
<reference evidence="1 2" key="1">
    <citation type="submission" date="2020-08" db="EMBL/GenBank/DDBJ databases">
        <title>Genome sequence of Hymenobacter qilianensis JCM 19763T.</title>
        <authorList>
            <person name="Hyun D.-W."/>
            <person name="Bae J.-W."/>
        </authorList>
    </citation>
    <scope>NUCLEOTIDE SEQUENCE [LARGE SCALE GENOMIC DNA]</scope>
    <source>
        <strain evidence="1 2">JCM 19763</strain>
    </source>
</reference>
<dbReference type="KEGG" id="hqi:H9L05_13640"/>
<dbReference type="EMBL" id="CP060784">
    <property type="protein sequence ID" value="QNP51139.1"/>
    <property type="molecule type" value="Genomic_DNA"/>
</dbReference>
<protein>
    <submittedName>
        <fullName evidence="1">Uncharacterized protein</fullName>
    </submittedName>
</protein>
<dbReference type="RefSeq" id="WP_187731434.1">
    <property type="nucleotide sequence ID" value="NZ_BMFN01000004.1"/>
</dbReference>
<evidence type="ECO:0000313" key="2">
    <source>
        <dbReference type="Proteomes" id="UP000516093"/>
    </source>
</evidence>
<keyword evidence="2" id="KW-1185">Reference proteome</keyword>
<name>A0A7H0GS73_9BACT</name>
<evidence type="ECO:0000313" key="1">
    <source>
        <dbReference type="EMBL" id="QNP51139.1"/>
    </source>
</evidence>